<dbReference type="FunFam" id="3.10.450.10:FF:000003">
    <property type="entry name" value="Cathelicidin antimicrobial peptide"/>
    <property type="match status" value="1"/>
</dbReference>
<comment type="similarity">
    <text evidence="2">Belongs to the cathelicidin family.</text>
</comment>
<dbReference type="GO" id="GO:0006952">
    <property type="term" value="P:defense response"/>
    <property type="evidence" value="ECO:0007669"/>
    <property type="project" value="InterPro"/>
</dbReference>
<comment type="subcellular location">
    <subcellularLocation>
        <location evidence="1">Secreted</location>
    </subcellularLocation>
</comment>
<evidence type="ECO:0000256" key="2">
    <source>
        <dbReference type="ARBA" id="ARBA00005320"/>
    </source>
</evidence>
<dbReference type="Gene3D" id="3.10.450.10">
    <property type="match status" value="1"/>
</dbReference>
<dbReference type="Pfam" id="PF00666">
    <property type="entry name" value="Cathelicidins"/>
    <property type="match status" value="1"/>
</dbReference>
<dbReference type="SMART" id="SM00043">
    <property type="entry name" value="CY"/>
    <property type="match status" value="1"/>
</dbReference>
<dbReference type="CDD" id="cd00042">
    <property type="entry name" value="CY"/>
    <property type="match status" value="1"/>
</dbReference>
<dbReference type="EMBL" id="CALSGD010000279">
    <property type="protein sequence ID" value="CAH6777636.1"/>
    <property type="molecule type" value="Genomic_DNA"/>
</dbReference>
<dbReference type="PANTHER" id="PTHR10206:SF4">
    <property type="entry name" value="NEUTROPHILIC GRANULE PROTEIN"/>
    <property type="match status" value="1"/>
</dbReference>
<evidence type="ECO:0000256" key="3">
    <source>
        <dbReference type="ARBA" id="ARBA00022525"/>
    </source>
</evidence>
<dbReference type="GO" id="GO:0005615">
    <property type="term" value="C:extracellular space"/>
    <property type="evidence" value="ECO:0007669"/>
    <property type="project" value="TreeGrafter"/>
</dbReference>
<keyword evidence="9" id="KW-1185">Reference proteome</keyword>
<evidence type="ECO:0000256" key="5">
    <source>
        <dbReference type="ARBA" id="ARBA00023157"/>
    </source>
</evidence>
<reference evidence="8" key="1">
    <citation type="submission" date="2022-06" db="EMBL/GenBank/DDBJ databases">
        <authorList>
            <person name="Andreotti S."/>
            <person name="Wyler E."/>
        </authorList>
    </citation>
    <scope>NUCLEOTIDE SEQUENCE</scope>
</reference>
<evidence type="ECO:0000256" key="6">
    <source>
        <dbReference type="SAM" id="SignalP"/>
    </source>
</evidence>
<comment type="caution">
    <text evidence="8">The sequence shown here is derived from an EMBL/GenBank/DDBJ whole genome shotgun (WGS) entry which is preliminary data.</text>
</comment>
<dbReference type="PROSITE" id="PS51257">
    <property type="entry name" value="PROKAR_LIPOPROTEIN"/>
    <property type="match status" value="1"/>
</dbReference>
<keyword evidence="4 6" id="KW-0732">Signal</keyword>
<dbReference type="InterPro" id="IPR046350">
    <property type="entry name" value="Cystatin_sf"/>
</dbReference>
<protein>
    <submittedName>
        <fullName evidence="8">Ngp protein</fullName>
    </submittedName>
</protein>
<gene>
    <name evidence="8" type="primary">Ngp</name>
    <name evidence="8" type="ORF">PHOROB_LOCUS1528</name>
</gene>
<dbReference type="GO" id="GO:0004869">
    <property type="term" value="F:cysteine-type endopeptidase inhibitor activity"/>
    <property type="evidence" value="ECO:0007669"/>
    <property type="project" value="InterPro"/>
</dbReference>
<dbReference type="SUPFAM" id="SSF54403">
    <property type="entry name" value="Cystatin/monellin"/>
    <property type="match status" value="1"/>
</dbReference>
<dbReference type="InterPro" id="IPR001894">
    <property type="entry name" value="Cathelicidin-like"/>
</dbReference>
<feature type="signal peptide" evidence="6">
    <location>
        <begin position="1"/>
        <end position="21"/>
    </location>
</feature>
<name>A0AAU9YV54_PHORO</name>
<feature type="chain" id="PRO_5043773645" evidence="6">
    <location>
        <begin position="22"/>
        <end position="171"/>
    </location>
</feature>
<evidence type="ECO:0000256" key="1">
    <source>
        <dbReference type="ARBA" id="ARBA00004613"/>
    </source>
</evidence>
<accession>A0AAU9YV54</accession>
<feature type="domain" description="Cystatin" evidence="7">
    <location>
        <begin position="10"/>
        <end position="116"/>
    </location>
</feature>
<sequence>MSRVWKAFVLVVALAVVACEAHSPPRYEDIVDQAIKAYNTGRPGKPLFRLVDATKPSGQLSTSSVSLEFRVKETECISSAGRQPRDCNFLEDGEERNCTGHFLIRGHSTSLTLSCDRDCRRQGEIYDYTDYTMEDIPKKNQLKHLPIDVCNICQNAKFDIINNIRKFLGLE</sequence>
<dbReference type="InterPro" id="IPR000010">
    <property type="entry name" value="Cystatin_dom"/>
</dbReference>
<dbReference type="PANTHER" id="PTHR10206">
    <property type="entry name" value="CATHELICIDIN"/>
    <property type="match status" value="1"/>
</dbReference>
<dbReference type="Proteomes" id="UP001152836">
    <property type="component" value="Unassembled WGS sequence"/>
</dbReference>
<proteinExistence type="inferred from homology"/>
<keyword evidence="5" id="KW-1015">Disulfide bond</keyword>
<dbReference type="AlphaFoldDB" id="A0AAU9YV54"/>
<keyword evidence="3" id="KW-0964">Secreted</keyword>
<evidence type="ECO:0000313" key="8">
    <source>
        <dbReference type="EMBL" id="CAH6777636.1"/>
    </source>
</evidence>
<evidence type="ECO:0000256" key="4">
    <source>
        <dbReference type="ARBA" id="ARBA00022729"/>
    </source>
</evidence>
<organism evidence="8 9">
    <name type="scientific">Phodopus roborovskii</name>
    <name type="common">Roborovski's desert hamster</name>
    <name type="synonym">Cricetulus roborovskii</name>
    <dbReference type="NCBI Taxonomy" id="109678"/>
    <lineage>
        <taxon>Eukaryota</taxon>
        <taxon>Metazoa</taxon>
        <taxon>Chordata</taxon>
        <taxon>Craniata</taxon>
        <taxon>Vertebrata</taxon>
        <taxon>Euteleostomi</taxon>
        <taxon>Mammalia</taxon>
        <taxon>Eutheria</taxon>
        <taxon>Euarchontoglires</taxon>
        <taxon>Glires</taxon>
        <taxon>Rodentia</taxon>
        <taxon>Myomorpha</taxon>
        <taxon>Muroidea</taxon>
        <taxon>Cricetidae</taxon>
        <taxon>Cricetinae</taxon>
        <taxon>Phodopus</taxon>
    </lineage>
</organism>
<evidence type="ECO:0000259" key="7">
    <source>
        <dbReference type="SMART" id="SM00043"/>
    </source>
</evidence>
<evidence type="ECO:0000313" key="9">
    <source>
        <dbReference type="Proteomes" id="UP001152836"/>
    </source>
</evidence>